<keyword evidence="2" id="KW-1185">Reference proteome</keyword>
<dbReference type="RefSeq" id="WP_134843123.1">
    <property type="nucleotide sequence ID" value="NZ_SGVY01000011.1"/>
</dbReference>
<protein>
    <submittedName>
        <fullName evidence="1">Uncharacterized protein</fullName>
    </submittedName>
</protein>
<evidence type="ECO:0000313" key="1">
    <source>
        <dbReference type="EMBL" id="TFH82631.1"/>
    </source>
</evidence>
<dbReference type="OrthoDB" id="9972757at2"/>
<name>A0A4Y8VQT7_9BACT</name>
<dbReference type="GeneID" id="302994815"/>
<proteinExistence type="predicted"/>
<sequence length="345" mass="38582">MIEKSRYGKHNYCLVIGLVLLLFLFQKAVAQINKLTVKVPDFKRFVIVTQDNVNLRRTPSVNGGKLMCWNSDGGSYDTYCKIFFADTESKLYRPNSMTGAFVETFHPMNGDFLPVNPNSIESQNGWYQVGVIANSYGGNPGHANAKLAWIKGDFCKVVDVDMNAKPSQIAFPRNFSYDEEREEEVKGPLVTIREGLRRKSGLYTNLTFFVTASPDGNSILVTAPILSSHFVFIARTSIDVQYDSEQKSAVVLHEVEEENEMGDVDTFLRLTTNTEAQKSKAAVNYILAASDQVFGKLVKFLFPENKIPTDEVYFMDTEGKCQSFGYDPIVSSVIPAKSSSMSLQK</sequence>
<evidence type="ECO:0000313" key="2">
    <source>
        <dbReference type="Proteomes" id="UP000297872"/>
    </source>
</evidence>
<dbReference type="Proteomes" id="UP000297872">
    <property type="component" value="Unassembled WGS sequence"/>
</dbReference>
<dbReference type="EMBL" id="SGVY01000011">
    <property type="protein sequence ID" value="TFH82631.1"/>
    <property type="molecule type" value="Genomic_DNA"/>
</dbReference>
<comment type="caution">
    <text evidence="1">The sequence shown here is derived from an EMBL/GenBank/DDBJ whole genome shotgun (WGS) entry which is preliminary data.</text>
</comment>
<reference evidence="1 2" key="1">
    <citation type="submission" date="2019-02" db="EMBL/GenBank/DDBJ databases">
        <title>Draft Genome Sequence of the Prevotella sp. BCRC 81118, Isolated from Human Feces.</title>
        <authorList>
            <person name="Huang C.-H."/>
        </authorList>
    </citation>
    <scope>NUCLEOTIDE SEQUENCE [LARGE SCALE GENOMIC DNA]</scope>
    <source>
        <strain evidence="1 2">BCRC 81118</strain>
    </source>
</reference>
<gene>
    <name evidence="1" type="ORF">EXN75_05830</name>
</gene>
<dbReference type="AlphaFoldDB" id="A0A4Y8VQT7"/>
<organism evidence="1 2">
    <name type="scientific">Segatella hominis</name>
    <dbReference type="NCBI Taxonomy" id="2518605"/>
    <lineage>
        <taxon>Bacteria</taxon>
        <taxon>Pseudomonadati</taxon>
        <taxon>Bacteroidota</taxon>
        <taxon>Bacteroidia</taxon>
        <taxon>Bacteroidales</taxon>
        <taxon>Prevotellaceae</taxon>
        <taxon>Segatella</taxon>
    </lineage>
</organism>
<accession>A0A4Y8VQT7</accession>